<sequence length="225" mass="25322">MAPNLCEFCYPQSYEYASQASLAEHKRRLHPQERARNRFGDPVVSSSSTTSKFRRRTHERTQILEGPLLPLQYTDGSEVAETGSDCPREGPMADEEYQDYMQFFWQHKYPEIFNSNAQGQNHHLQDFGMLDHTQLTEGVAASIPTAADQGEILVAENINTPEVVWNAMHQSASAQVAIASAQSAQDLGFDIDALEHQMNSGDGQLTETSMTTEEYHNYLRSIGLY</sequence>
<gene>
    <name evidence="2" type="ORF">IFR04_012242</name>
</gene>
<name>A0A8H7T9A3_9HELO</name>
<evidence type="ECO:0000256" key="1">
    <source>
        <dbReference type="SAM" id="MobiDB-lite"/>
    </source>
</evidence>
<dbReference type="EMBL" id="JAFJYH010000256">
    <property type="protein sequence ID" value="KAG4414636.1"/>
    <property type="molecule type" value="Genomic_DNA"/>
</dbReference>
<feature type="compositionally biased region" description="Basic and acidic residues" evidence="1">
    <location>
        <begin position="30"/>
        <end position="39"/>
    </location>
</feature>
<protein>
    <submittedName>
        <fullName evidence="2">Uncharacterized protein</fullName>
    </submittedName>
</protein>
<dbReference type="AlphaFoldDB" id="A0A8H7T9A3"/>
<proteinExistence type="predicted"/>
<organism evidence="2 3">
    <name type="scientific">Cadophora malorum</name>
    <dbReference type="NCBI Taxonomy" id="108018"/>
    <lineage>
        <taxon>Eukaryota</taxon>
        <taxon>Fungi</taxon>
        <taxon>Dikarya</taxon>
        <taxon>Ascomycota</taxon>
        <taxon>Pezizomycotina</taxon>
        <taxon>Leotiomycetes</taxon>
        <taxon>Helotiales</taxon>
        <taxon>Ploettnerulaceae</taxon>
        <taxon>Cadophora</taxon>
    </lineage>
</organism>
<reference evidence="2" key="1">
    <citation type="submission" date="2021-02" db="EMBL/GenBank/DDBJ databases">
        <title>Genome sequence Cadophora malorum strain M34.</title>
        <authorList>
            <person name="Stefanovic E."/>
            <person name="Vu D."/>
            <person name="Scully C."/>
            <person name="Dijksterhuis J."/>
            <person name="Roader J."/>
            <person name="Houbraken J."/>
        </authorList>
    </citation>
    <scope>NUCLEOTIDE SEQUENCE</scope>
    <source>
        <strain evidence="2">M34</strain>
    </source>
</reference>
<dbReference type="OrthoDB" id="8117402at2759"/>
<comment type="caution">
    <text evidence="2">The sequence shown here is derived from an EMBL/GenBank/DDBJ whole genome shotgun (WGS) entry which is preliminary data.</text>
</comment>
<keyword evidence="3" id="KW-1185">Reference proteome</keyword>
<feature type="region of interest" description="Disordered" evidence="1">
    <location>
        <begin position="25"/>
        <end position="60"/>
    </location>
</feature>
<dbReference type="Proteomes" id="UP000664132">
    <property type="component" value="Unassembled WGS sequence"/>
</dbReference>
<evidence type="ECO:0000313" key="2">
    <source>
        <dbReference type="EMBL" id="KAG4414636.1"/>
    </source>
</evidence>
<accession>A0A8H7T9A3</accession>
<evidence type="ECO:0000313" key="3">
    <source>
        <dbReference type="Proteomes" id="UP000664132"/>
    </source>
</evidence>